<evidence type="ECO:0000259" key="1">
    <source>
        <dbReference type="Pfam" id="PF13460"/>
    </source>
</evidence>
<evidence type="ECO:0000313" key="3">
    <source>
        <dbReference type="Proteomes" id="UP001501455"/>
    </source>
</evidence>
<dbReference type="InterPro" id="IPR036291">
    <property type="entry name" value="NAD(P)-bd_dom_sf"/>
</dbReference>
<keyword evidence="3" id="KW-1185">Reference proteome</keyword>
<evidence type="ECO:0000313" key="2">
    <source>
        <dbReference type="EMBL" id="GAA3505054.1"/>
    </source>
</evidence>
<dbReference type="SUPFAM" id="SSF51735">
    <property type="entry name" value="NAD(P)-binding Rossmann-fold domains"/>
    <property type="match status" value="1"/>
</dbReference>
<dbReference type="InterPro" id="IPR016040">
    <property type="entry name" value="NAD(P)-bd_dom"/>
</dbReference>
<sequence length="214" mass="22362">MNVTVLGATGATGRRVVRRLLADGHTVRAAVRDAARAEKLFGADVATAVVDLAAPGAAPADAFAGTDAVINTAATRSMDKRQAELIDHRGVVAAVDAAAAAGVRRWVQLSMWGTADPSRLPGYLRDTGHAKLAADTHLEKSELDWTIVRPPWLNDSAPGDRITVGDEVEEGSLSREDLATVLVSSLDHPATVRRAFEVTGGGRPIADALDSLAS</sequence>
<feature type="domain" description="NAD(P)-binding" evidence="1">
    <location>
        <begin position="7"/>
        <end position="189"/>
    </location>
</feature>
<protein>
    <submittedName>
        <fullName evidence="2">NAD(P)H-binding protein</fullName>
    </submittedName>
</protein>
<dbReference type="PANTHER" id="PTHR15020:SF50">
    <property type="entry name" value="UPF0659 PROTEIN YMR090W"/>
    <property type="match status" value="1"/>
</dbReference>
<dbReference type="PANTHER" id="PTHR15020">
    <property type="entry name" value="FLAVIN REDUCTASE-RELATED"/>
    <property type="match status" value="1"/>
</dbReference>
<comment type="caution">
    <text evidence="2">The sequence shown here is derived from an EMBL/GenBank/DDBJ whole genome shotgun (WGS) entry which is preliminary data.</text>
</comment>
<proteinExistence type="predicted"/>
<name>A0ABP6UEV1_9ACTN</name>
<reference evidence="3" key="1">
    <citation type="journal article" date="2019" name="Int. J. Syst. Evol. Microbiol.">
        <title>The Global Catalogue of Microorganisms (GCM) 10K type strain sequencing project: providing services to taxonomists for standard genome sequencing and annotation.</title>
        <authorList>
            <consortium name="The Broad Institute Genomics Platform"/>
            <consortium name="The Broad Institute Genome Sequencing Center for Infectious Disease"/>
            <person name="Wu L."/>
            <person name="Ma J."/>
        </authorList>
    </citation>
    <scope>NUCLEOTIDE SEQUENCE [LARGE SCALE GENOMIC DNA]</scope>
    <source>
        <strain evidence="3">JCM 4816</strain>
    </source>
</reference>
<accession>A0ABP6UEV1</accession>
<dbReference type="Proteomes" id="UP001501455">
    <property type="component" value="Unassembled WGS sequence"/>
</dbReference>
<dbReference type="Gene3D" id="3.40.50.720">
    <property type="entry name" value="NAD(P)-binding Rossmann-like Domain"/>
    <property type="match status" value="1"/>
</dbReference>
<dbReference type="EMBL" id="BAAAXF010000082">
    <property type="protein sequence ID" value="GAA3505054.1"/>
    <property type="molecule type" value="Genomic_DNA"/>
</dbReference>
<organism evidence="2 3">
    <name type="scientific">Streptomyces prasinosporus</name>
    <dbReference type="NCBI Taxonomy" id="68256"/>
    <lineage>
        <taxon>Bacteria</taxon>
        <taxon>Bacillati</taxon>
        <taxon>Actinomycetota</taxon>
        <taxon>Actinomycetes</taxon>
        <taxon>Kitasatosporales</taxon>
        <taxon>Streptomycetaceae</taxon>
        <taxon>Streptomyces</taxon>
        <taxon>Streptomyces albogriseolus group</taxon>
    </lineage>
</organism>
<dbReference type="RefSeq" id="WP_345585596.1">
    <property type="nucleotide sequence ID" value="NZ_BAAAXF010000082.1"/>
</dbReference>
<gene>
    <name evidence="2" type="ORF">GCM10019016_121670</name>
</gene>
<dbReference type="Pfam" id="PF13460">
    <property type="entry name" value="NAD_binding_10"/>
    <property type="match status" value="1"/>
</dbReference>